<accession>A0A1W0VUA5</accession>
<evidence type="ECO:0000259" key="2">
    <source>
        <dbReference type="Pfam" id="PF00304"/>
    </source>
</evidence>
<evidence type="ECO:0000256" key="1">
    <source>
        <dbReference type="SAM" id="SignalP"/>
    </source>
</evidence>
<dbReference type="InterPro" id="IPR003614">
    <property type="entry name" value="Knottins"/>
</dbReference>
<dbReference type="InterPro" id="IPR036574">
    <property type="entry name" value="Scorpion_toxin-like_sf"/>
</dbReference>
<keyword evidence="4" id="KW-1185">Reference proteome</keyword>
<reference evidence="4" key="2">
    <citation type="journal article" date="2018" name="Plant J.">
        <title>The Sorghum bicolor reference genome: improved assembly, gene annotations, a transcriptome atlas, and signatures of genome organization.</title>
        <authorList>
            <person name="McCormick R.F."/>
            <person name="Truong S.K."/>
            <person name="Sreedasyam A."/>
            <person name="Jenkins J."/>
            <person name="Shu S."/>
            <person name="Sims D."/>
            <person name="Kennedy M."/>
            <person name="Amirebrahimi M."/>
            <person name="Weers B.D."/>
            <person name="McKinley B."/>
            <person name="Mattison A."/>
            <person name="Morishige D.T."/>
            <person name="Grimwood J."/>
            <person name="Schmutz J."/>
            <person name="Mullet J.E."/>
        </authorList>
    </citation>
    <scope>NUCLEOTIDE SEQUENCE [LARGE SCALE GENOMIC DNA]</scope>
    <source>
        <strain evidence="4">cv. BTx623</strain>
    </source>
</reference>
<proteinExistence type="predicted"/>
<dbReference type="EMBL" id="CM000769">
    <property type="protein sequence ID" value="OQU76869.1"/>
    <property type="molecule type" value="Genomic_DNA"/>
</dbReference>
<dbReference type="SUPFAM" id="SSF57095">
    <property type="entry name" value="Scorpion toxin-like"/>
    <property type="match status" value="1"/>
</dbReference>
<feature type="signal peptide" evidence="1">
    <location>
        <begin position="1"/>
        <end position="23"/>
    </location>
</feature>
<evidence type="ECO:0000313" key="3">
    <source>
        <dbReference type="EMBL" id="OQU76869.1"/>
    </source>
</evidence>
<protein>
    <recommendedName>
        <fullName evidence="2">Knottins-like domain-containing protein</fullName>
    </recommendedName>
</protein>
<dbReference type="OMA" id="CEIRCKS"/>
<dbReference type="InParanoid" id="A0A1W0VUA5"/>
<dbReference type="Gene3D" id="3.30.30.10">
    <property type="entry name" value="Knottin, scorpion toxin-like"/>
    <property type="match status" value="1"/>
</dbReference>
<organism evidence="3 4">
    <name type="scientific">Sorghum bicolor</name>
    <name type="common">Sorghum</name>
    <name type="synonym">Sorghum vulgare</name>
    <dbReference type="NCBI Taxonomy" id="4558"/>
    <lineage>
        <taxon>Eukaryota</taxon>
        <taxon>Viridiplantae</taxon>
        <taxon>Streptophyta</taxon>
        <taxon>Embryophyta</taxon>
        <taxon>Tracheophyta</taxon>
        <taxon>Spermatophyta</taxon>
        <taxon>Magnoliopsida</taxon>
        <taxon>Liliopsida</taxon>
        <taxon>Poales</taxon>
        <taxon>Poaceae</taxon>
        <taxon>PACMAD clade</taxon>
        <taxon>Panicoideae</taxon>
        <taxon>Andropogonodae</taxon>
        <taxon>Andropogoneae</taxon>
        <taxon>Sorghinae</taxon>
        <taxon>Sorghum</taxon>
    </lineage>
</organism>
<reference evidence="3 4" key="1">
    <citation type="journal article" date="2009" name="Nature">
        <title>The Sorghum bicolor genome and the diversification of grasses.</title>
        <authorList>
            <person name="Paterson A.H."/>
            <person name="Bowers J.E."/>
            <person name="Bruggmann R."/>
            <person name="Dubchak I."/>
            <person name="Grimwood J."/>
            <person name="Gundlach H."/>
            <person name="Haberer G."/>
            <person name="Hellsten U."/>
            <person name="Mitros T."/>
            <person name="Poliakov A."/>
            <person name="Schmutz J."/>
            <person name="Spannagl M."/>
            <person name="Tang H."/>
            <person name="Wang X."/>
            <person name="Wicker T."/>
            <person name="Bharti A.K."/>
            <person name="Chapman J."/>
            <person name="Feltus F.A."/>
            <person name="Gowik U."/>
            <person name="Grigoriev I.V."/>
            <person name="Lyons E."/>
            <person name="Maher C.A."/>
            <person name="Martis M."/>
            <person name="Narechania A."/>
            <person name="Otillar R.P."/>
            <person name="Penning B.W."/>
            <person name="Salamov A.A."/>
            <person name="Wang Y."/>
            <person name="Zhang L."/>
            <person name="Carpita N.C."/>
            <person name="Freeling M."/>
            <person name="Gingle A.R."/>
            <person name="Hash C.T."/>
            <person name="Keller B."/>
            <person name="Klein P."/>
            <person name="Kresovich S."/>
            <person name="McCann M.C."/>
            <person name="Ming R."/>
            <person name="Peterson D.G."/>
            <person name="Mehboob-ur-Rahman"/>
            <person name="Ware D."/>
            <person name="Westhoff P."/>
            <person name="Mayer K.F."/>
            <person name="Messing J."/>
            <person name="Rokhsar D.S."/>
        </authorList>
    </citation>
    <scope>NUCLEOTIDE SEQUENCE [LARGE SCALE GENOMIC DNA]</scope>
    <source>
        <strain evidence="4">cv. BTx623</strain>
    </source>
</reference>
<gene>
    <name evidence="3" type="ORF">SORBI_3010G225276</name>
</gene>
<feature type="chain" id="PRO_5013048638" description="Knottins-like domain-containing protein" evidence="1">
    <location>
        <begin position="24"/>
        <end position="97"/>
    </location>
</feature>
<name>A0A1W0VUA5_SORBI</name>
<dbReference type="Pfam" id="PF00304">
    <property type="entry name" value="Gamma-thionin"/>
    <property type="match status" value="1"/>
</dbReference>
<dbReference type="Proteomes" id="UP000000768">
    <property type="component" value="Chromosome 10"/>
</dbReference>
<dbReference type="Gramene" id="OQU76869">
    <property type="protein sequence ID" value="OQU76869"/>
    <property type="gene ID" value="SORBI_3010G225276"/>
</dbReference>
<evidence type="ECO:0000313" key="4">
    <source>
        <dbReference type="Proteomes" id="UP000000768"/>
    </source>
</evidence>
<feature type="domain" description="Knottins-like" evidence="2">
    <location>
        <begin position="39"/>
        <end position="83"/>
    </location>
</feature>
<dbReference type="AlphaFoldDB" id="A0A1W0VUA5"/>
<dbReference type="GO" id="GO:0006952">
    <property type="term" value="P:defense response"/>
    <property type="evidence" value="ECO:0000318"/>
    <property type="project" value="GO_Central"/>
</dbReference>
<sequence length="97" mass="10413">MAPSQMNLCVVLLVIVLLPIVMAAGESPFIGKDPCHVELSANYKGVCIGLINDAACNSVCIGENSNNAKGYCNFFQCWCEIRCKSETEAVASSPIRQ</sequence>
<keyword evidence="1" id="KW-0732">Signal</keyword>